<proteinExistence type="inferred from homology"/>
<keyword evidence="3 7" id="KW-1003">Cell membrane</keyword>
<evidence type="ECO:0000256" key="2">
    <source>
        <dbReference type="ARBA" id="ARBA00010792"/>
    </source>
</evidence>
<evidence type="ECO:0000256" key="6">
    <source>
        <dbReference type="ARBA" id="ARBA00023136"/>
    </source>
</evidence>
<evidence type="ECO:0000256" key="7">
    <source>
        <dbReference type="RuleBase" id="RU367016"/>
    </source>
</evidence>
<dbReference type="PANTHER" id="PTHR30353">
    <property type="entry name" value="INNER MEMBRANE PROTEIN DEDA-RELATED"/>
    <property type="match status" value="1"/>
</dbReference>
<dbReference type="AlphaFoldDB" id="A0A2M9CHG8"/>
<evidence type="ECO:0000256" key="5">
    <source>
        <dbReference type="ARBA" id="ARBA00022989"/>
    </source>
</evidence>
<keyword evidence="5 7" id="KW-1133">Transmembrane helix</keyword>
<accession>A0A2M9CHG8</accession>
<keyword evidence="6 7" id="KW-0472">Membrane</keyword>
<evidence type="ECO:0000313" key="10">
    <source>
        <dbReference type="Proteomes" id="UP000228758"/>
    </source>
</evidence>
<dbReference type="EMBL" id="PGFF01000001">
    <property type="protein sequence ID" value="PJJ71366.1"/>
    <property type="molecule type" value="Genomic_DNA"/>
</dbReference>
<comment type="caution">
    <text evidence="9">The sequence shown here is derived from an EMBL/GenBank/DDBJ whole genome shotgun (WGS) entry which is preliminary data.</text>
</comment>
<protein>
    <submittedName>
        <fullName evidence="9">Membrane protein DedA with SNARE-associated domain</fullName>
    </submittedName>
</protein>
<evidence type="ECO:0000256" key="4">
    <source>
        <dbReference type="ARBA" id="ARBA00022692"/>
    </source>
</evidence>
<feature type="transmembrane region" description="Helical" evidence="7">
    <location>
        <begin position="7"/>
        <end position="31"/>
    </location>
</feature>
<dbReference type="GO" id="GO:0005886">
    <property type="term" value="C:plasma membrane"/>
    <property type="evidence" value="ECO:0007669"/>
    <property type="project" value="UniProtKB-SubCell"/>
</dbReference>
<keyword evidence="4 7" id="KW-0812">Transmembrane</keyword>
<comment type="subcellular location">
    <subcellularLocation>
        <location evidence="1 7">Cell membrane</location>
        <topology evidence="1 7">Multi-pass membrane protein</topology>
    </subcellularLocation>
</comment>
<keyword evidence="10" id="KW-1185">Reference proteome</keyword>
<dbReference type="PANTHER" id="PTHR30353:SF15">
    <property type="entry name" value="INNER MEMBRANE PROTEIN YABI"/>
    <property type="match status" value="1"/>
</dbReference>
<comment type="similarity">
    <text evidence="2 7">Belongs to the DedA family.</text>
</comment>
<evidence type="ECO:0000313" key="9">
    <source>
        <dbReference type="EMBL" id="PJJ71366.1"/>
    </source>
</evidence>
<feature type="domain" description="VTT" evidence="8">
    <location>
        <begin position="34"/>
        <end position="158"/>
    </location>
</feature>
<name>A0A2M9CHG8_9MICO</name>
<organism evidence="9 10">
    <name type="scientific">Diaminobutyricimonas aerilata</name>
    <dbReference type="NCBI Taxonomy" id="1162967"/>
    <lineage>
        <taxon>Bacteria</taxon>
        <taxon>Bacillati</taxon>
        <taxon>Actinomycetota</taxon>
        <taxon>Actinomycetes</taxon>
        <taxon>Micrococcales</taxon>
        <taxon>Microbacteriaceae</taxon>
        <taxon>Diaminobutyricimonas</taxon>
    </lineage>
</organism>
<dbReference type="InterPro" id="IPR032816">
    <property type="entry name" value="VTT_dom"/>
</dbReference>
<reference evidence="9 10" key="1">
    <citation type="submission" date="2017-11" db="EMBL/GenBank/DDBJ databases">
        <title>Genomic Encyclopedia of Archaeal and Bacterial Type Strains, Phase II (KMG-II): From Individual Species to Whole Genera.</title>
        <authorList>
            <person name="Goeker M."/>
        </authorList>
    </citation>
    <scope>NUCLEOTIDE SEQUENCE [LARGE SCALE GENOMIC DNA]</scope>
    <source>
        <strain evidence="9 10">DSM 27393</strain>
    </source>
</reference>
<dbReference type="OrthoDB" id="162303at2"/>
<feature type="transmembrane region" description="Helical" evidence="7">
    <location>
        <begin position="171"/>
        <end position="191"/>
    </location>
</feature>
<feature type="transmembrane region" description="Helical" evidence="7">
    <location>
        <begin position="53"/>
        <end position="76"/>
    </location>
</feature>
<sequence>MEFMNDVLIDLAGSPWVYLVAVLVCIIDGFFPPVPSESVIVALGALALSTGEVHLAGLLAVAATGAFVGDNIAYLVGRTIRAERVGWMRRPRVVAASGWARARLESHGAFVIFTARYIPVGRVAVNMTAGATGYPWRRFAAIDAAAAVTWALYSVFIGVAVGHVLGDQPLLAVIVAVVLAAVLGLAVDTTLRTIARGRAARVTDRSGIT</sequence>
<evidence type="ECO:0000259" key="8">
    <source>
        <dbReference type="Pfam" id="PF09335"/>
    </source>
</evidence>
<evidence type="ECO:0000256" key="1">
    <source>
        <dbReference type="ARBA" id="ARBA00004651"/>
    </source>
</evidence>
<dbReference type="Pfam" id="PF09335">
    <property type="entry name" value="VTT_dom"/>
    <property type="match status" value="1"/>
</dbReference>
<evidence type="ECO:0000256" key="3">
    <source>
        <dbReference type="ARBA" id="ARBA00022475"/>
    </source>
</evidence>
<dbReference type="RefSeq" id="WP_100363671.1">
    <property type="nucleotide sequence ID" value="NZ_PGFF01000001.1"/>
</dbReference>
<dbReference type="Proteomes" id="UP000228758">
    <property type="component" value="Unassembled WGS sequence"/>
</dbReference>
<feature type="transmembrane region" description="Helical" evidence="7">
    <location>
        <begin position="144"/>
        <end position="165"/>
    </location>
</feature>
<dbReference type="InterPro" id="IPR032818">
    <property type="entry name" value="DedA-like"/>
</dbReference>
<gene>
    <name evidence="9" type="ORF">CLV46_0911</name>
</gene>